<sequence>MFDPVRLLLLRELADRGTMTAVAAACGYTSSAVSQQLAVLEREAGVQLLERVGRRVRLTHEGLRLAAHARIVLAALETAERDLRAADTPRGPIGVACFSTFAAVHVVPALVAARARYPDLQVSLHELEPPEALSALRARRCEVAVCYSYNLTPSETPAELDVHPLAVEPVLLALPADHAWASDRDGQAVDLRRLTDAPWIVGSREDGSAALVQRACAVAGFPPRITHAVDDYQLVLRMVAHGLGVALVPQLVAHAHHPSPDVTLHPVANTDLTRTVYAMTHPSLGARPQVNAVLDLLVQNQDPGDTTVRTPDV</sequence>
<dbReference type="InterPro" id="IPR011991">
    <property type="entry name" value="ArsR-like_HTH"/>
</dbReference>
<evidence type="ECO:0000256" key="3">
    <source>
        <dbReference type="ARBA" id="ARBA00023125"/>
    </source>
</evidence>
<dbReference type="RefSeq" id="WP_345144629.1">
    <property type="nucleotide sequence ID" value="NZ_BAABAT010000109.1"/>
</dbReference>
<dbReference type="Pfam" id="PF03466">
    <property type="entry name" value="LysR_substrate"/>
    <property type="match status" value="1"/>
</dbReference>
<evidence type="ECO:0000256" key="4">
    <source>
        <dbReference type="ARBA" id="ARBA00023163"/>
    </source>
</evidence>
<proteinExistence type="inferred from homology"/>
<evidence type="ECO:0000259" key="5">
    <source>
        <dbReference type="PROSITE" id="PS50931"/>
    </source>
</evidence>
<dbReference type="InterPro" id="IPR005119">
    <property type="entry name" value="LysR_subst-bd"/>
</dbReference>
<reference evidence="7" key="1">
    <citation type="journal article" date="2019" name="Int. J. Syst. Evol. Microbiol.">
        <title>The Global Catalogue of Microorganisms (GCM) 10K type strain sequencing project: providing services to taxonomists for standard genome sequencing and annotation.</title>
        <authorList>
            <consortium name="The Broad Institute Genomics Platform"/>
            <consortium name="The Broad Institute Genome Sequencing Center for Infectious Disease"/>
            <person name="Wu L."/>
            <person name="Ma J."/>
        </authorList>
    </citation>
    <scope>NUCLEOTIDE SEQUENCE [LARGE SCALE GENOMIC DNA]</scope>
    <source>
        <strain evidence="7">JCM 17441</strain>
    </source>
</reference>
<dbReference type="PANTHER" id="PTHR30346:SF29">
    <property type="entry name" value="LYSR SUBSTRATE-BINDING"/>
    <property type="match status" value="1"/>
</dbReference>
<dbReference type="InterPro" id="IPR036390">
    <property type="entry name" value="WH_DNA-bd_sf"/>
</dbReference>
<keyword evidence="7" id="KW-1185">Reference proteome</keyword>
<dbReference type="InterPro" id="IPR000847">
    <property type="entry name" value="LysR_HTH_N"/>
</dbReference>
<gene>
    <name evidence="6" type="ORF">GCM10022255_115480</name>
</gene>
<comment type="caution">
    <text evidence="6">The sequence shown here is derived from an EMBL/GenBank/DDBJ whole genome shotgun (WGS) entry which is preliminary data.</text>
</comment>
<comment type="similarity">
    <text evidence="1">Belongs to the LysR transcriptional regulatory family.</text>
</comment>
<organism evidence="6 7">
    <name type="scientific">Dactylosporangium darangshiense</name>
    <dbReference type="NCBI Taxonomy" id="579108"/>
    <lineage>
        <taxon>Bacteria</taxon>
        <taxon>Bacillati</taxon>
        <taxon>Actinomycetota</taxon>
        <taxon>Actinomycetes</taxon>
        <taxon>Micromonosporales</taxon>
        <taxon>Micromonosporaceae</taxon>
        <taxon>Dactylosporangium</taxon>
    </lineage>
</organism>
<dbReference type="Pfam" id="PF00126">
    <property type="entry name" value="HTH_1"/>
    <property type="match status" value="1"/>
</dbReference>
<dbReference type="Proteomes" id="UP001500620">
    <property type="component" value="Unassembled WGS sequence"/>
</dbReference>
<protein>
    <submittedName>
        <fullName evidence="6">LysR family transcriptional regulator</fullName>
    </submittedName>
</protein>
<keyword evidence="4" id="KW-0804">Transcription</keyword>
<dbReference type="PANTHER" id="PTHR30346">
    <property type="entry name" value="TRANSCRIPTIONAL DUAL REGULATOR HCAR-RELATED"/>
    <property type="match status" value="1"/>
</dbReference>
<evidence type="ECO:0000313" key="6">
    <source>
        <dbReference type="EMBL" id="GAA4264185.1"/>
    </source>
</evidence>
<feature type="domain" description="HTH lysR-type" evidence="5">
    <location>
        <begin position="7"/>
        <end position="59"/>
    </location>
</feature>
<accession>A0ABP8DW21</accession>
<dbReference type="SUPFAM" id="SSF53850">
    <property type="entry name" value="Periplasmic binding protein-like II"/>
    <property type="match status" value="1"/>
</dbReference>
<dbReference type="CDD" id="cd00090">
    <property type="entry name" value="HTH_ARSR"/>
    <property type="match status" value="1"/>
</dbReference>
<dbReference type="Gene3D" id="1.10.10.10">
    <property type="entry name" value="Winged helix-like DNA-binding domain superfamily/Winged helix DNA-binding domain"/>
    <property type="match status" value="1"/>
</dbReference>
<keyword evidence="3" id="KW-0238">DNA-binding</keyword>
<evidence type="ECO:0000313" key="7">
    <source>
        <dbReference type="Proteomes" id="UP001500620"/>
    </source>
</evidence>
<dbReference type="EMBL" id="BAABAT010000109">
    <property type="protein sequence ID" value="GAA4264185.1"/>
    <property type="molecule type" value="Genomic_DNA"/>
</dbReference>
<dbReference type="PROSITE" id="PS50931">
    <property type="entry name" value="HTH_LYSR"/>
    <property type="match status" value="1"/>
</dbReference>
<evidence type="ECO:0000256" key="2">
    <source>
        <dbReference type="ARBA" id="ARBA00023015"/>
    </source>
</evidence>
<dbReference type="InterPro" id="IPR036388">
    <property type="entry name" value="WH-like_DNA-bd_sf"/>
</dbReference>
<dbReference type="SUPFAM" id="SSF46785">
    <property type="entry name" value="Winged helix' DNA-binding domain"/>
    <property type="match status" value="1"/>
</dbReference>
<evidence type="ECO:0000256" key="1">
    <source>
        <dbReference type="ARBA" id="ARBA00009437"/>
    </source>
</evidence>
<keyword evidence="2" id="KW-0805">Transcription regulation</keyword>
<name>A0ABP8DW21_9ACTN</name>
<dbReference type="Gene3D" id="3.40.190.10">
    <property type="entry name" value="Periplasmic binding protein-like II"/>
    <property type="match status" value="2"/>
</dbReference>